<keyword evidence="11" id="KW-0255">Endonuclease</keyword>
<evidence type="ECO:0000259" key="10">
    <source>
        <dbReference type="PROSITE" id="PS51643"/>
    </source>
</evidence>
<sequence length="749" mass="83313">MVFHAHSTEKANRSDWQLLREHLVAVGEGAAANAAWFNAQVLARVAGMLHDLGKYTERFQRRLAGDPYAVDHATWGARIVRERYSGRQNGLATLLAYAIAGHHAGLANGDGGEKRSSLRERMSDDYRQTLPPLLSAWESEIALPDAICLPDGFKPCSKRGAFQLALLVRMLFSCLVDADYLDTDNFYRRVEGAPPRLQNMSPGLALLRDTLSEHLARLPTVGGVNPIRAEVLAHVRSKATETPGLFSLTVPTGGGKTLASLAFALDHAVRHGLRRIIYVIPFTSIVEQTAAVFRGVFGDSDDVVLEHHSAFVDDPSTAFASKDKRRLAMENWDSPIVVTTAVQFFESLFADRPSRCRKLHNIAGSVVVLDEAQTLPPKLLRPCVALIDELALNYGTSVVICTATQPSLRKDQGFPDGLENVRELAPEPRSLYQRLRRVTVRHVGVLEDETLVGNLRSRNQVLCIVNNRRHARHLLESMEDLEGTYHLTTLMYARHRRQVLEEVRARLAENLPCRLVSTSLIEAGVDISFPSVWRAEAGLDSVAQAAGRCNREGLALPEASEVLVFRTANPHWAPPPELKRFAEAFRATERRHSNDLLALAAVDDYFREIYHLLGSDRLDNENLLGLLKGAGPENLPLETLAARFRIVETAMLPIIVPFVPGTGNREPYISNALKTLEYAATAGRWVQPYLVQVPRQAYDALRCASAIAPVAPERYGEQFVELVNPRLYDARFGLRWDNPQFLDAEQLVR</sequence>
<dbReference type="InterPro" id="IPR006674">
    <property type="entry name" value="HD_domain"/>
</dbReference>
<proteinExistence type="inferred from homology"/>
<dbReference type="NCBIfam" id="TIGR00277">
    <property type="entry name" value="HDIG"/>
    <property type="match status" value="1"/>
</dbReference>
<dbReference type="SMART" id="SM00487">
    <property type="entry name" value="DEXDc"/>
    <property type="match status" value="1"/>
</dbReference>
<name>A0ABY6BBX2_9GAMM</name>
<keyword evidence="11" id="KW-0540">Nuclease</keyword>
<gene>
    <name evidence="11" type="ORF">N4264_21595</name>
</gene>
<dbReference type="Pfam" id="PF01966">
    <property type="entry name" value="HD"/>
    <property type="match status" value="1"/>
</dbReference>
<evidence type="ECO:0000256" key="7">
    <source>
        <dbReference type="ARBA" id="ARBA00022840"/>
    </source>
</evidence>
<dbReference type="Pfam" id="PF00270">
    <property type="entry name" value="DEAD"/>
    <property type="match status" value="1"/>
</dbReference>
<dbReference type="InterPro" id="IPR027417">
    <property type="entry name" value="P-loop_NTPase"/>
</dbReference>
<dbReference type="InterPro" id="IPR054712">
    <property type="entry name" value="Cas3-like_dom"/>
</dbReference>
<evidence type="ECO:0000256" key="3">
    <source>
        <dbReference type="ARBA" id="ARBA00022723"/>
    </source>
</evidence>
<evidence type="ECO:0000259" key="9">
    <source>
        <dbReference type="PROSITE" id="PS51192"/>
    </source>
</evidence>
<feature type="domain" description="Helicase ATP-binding" evidence="9">
    <location>
        <begin position="237"/>
        <end position="423"/>
    </location>
</feature>
<dbReference type="SUPFAM" id="SSF109604">
    <property type="entry name" value="HD-domain/PDEase-like"/>
    <property type="match status" value="1"/>
</dbReference>
<dbReference type="EMBL" id="CP104694">
    <property type="protein sequence ID" value="UXI67307.1"/>
    <property type="molecule type" value="Genomic_DNA"/>
</dbReference>
<dbReference type="Gene3D" id="3.40.50.300">
    <property type="entry name" value="P-loop containing nucleotide triphosphate hydrolases"/>
    <property type="match status" value="2"/>
</dbReference>
<organism evidence="11 12">
    <name type="scientific">Tahibacter amnicola</name>
    <dbReference type="NCBI Taxonomy" id="2976241"/>
    <lineage>
        <taxon>Bacteria</taxon>
        <taxon>Pseudomonadati</taxon>
        <taxon>Pseudomonadota</taxon>
        <taxon>Gammaproteobacteria</taxon>
        <taxon>Lysobacterales</taxon>
        <taxon>Rhodanobacteraceae</taxon>
        <taxon>Tahibacter</taxon>
    </lineage>
</organism>
<accession>A0ABY6BBX2</accession>
<dbReference type="Proteomes" id="UP001064632">
    <property type="component" value="Chromosome"/>
</dbReference>
<keyword evidence="7" id="KW-0067">ATP-binding</keyword>
<dbReference type="Pfam" id="PF22590">
    <property type="entry name" value="Cas3-like_C_2"/>
    <property type="match status" value="1"/>
</dbReference>
<evidence type="ECO:0000256" key="1">
    <source>
        <dbReference type="ARBA" id="ARBA00006847"/>
    </source>
</evidence>
<dbReference type="InterPro" id="IPR014001">
    <property type="entry name" value="Helicase_ATP-bd"/>
</dbReference>
<evidence type="ECO:0000313" key="11">
    <source>
        <dbReference type="EMBL" id="UXI67307.1"/>
    </source>
</evidence>
<evidence type="ECO:0000256" key="2">
    <source>
        <dbReference type="ARBA" id="ARBA00009046"/>
    </source>
</evidence>
<evidence type="ECO:0000256" key="4">
    <source>
        <dbReference type="ARBA" id="ARBA00022741"/>
    </source>
</evidence>
<dbReference type="Gene3D" id="1.10.3210.30">
    <property type="match status" value="1"/>
</dbReference>
<dbReference type="NCBIfam" id="TIGR01596">
    <property type="entry name" value="cas3_HD"/>
    <property type="match status" value="1"/>
</dbReference>
<keyword evidence="5" id="KW-0378">Hydrolase</keyword>
<keyword evidence="6" id="KW-0347">Helicase</keyword>
<dbReference type="InterPro" id="IPR038257">
    <property type="entry name" value="CRISPR-assoc_Cas3_HD_sf"/>
</dbReference>
<reference evidence="11" key="1">
    <citation type="submission" date="2022-09" db="EMBL/GenBank/DDBJ databases">
        <title>Tahibacter sp. nov., isolated from a fresh water.</title>
        <authorList>
            <person name="Baek J.H."/>
            <person name="Lee J.K."/>
            <person name="Kim J.M."/>
            <person name="Jeon C.O."/>
        </authorList>
    </citation>
    <scope>NUCLEOTIDE SEQUENCE</scope>
    <source>
        <strain evidence="11">W38</strain>
    </source>
</reference>
<keyword evidence="3" id="KW-0479">Metal-binding</keyword>
<evidence type="ECO:0000256" key="8">
    <source>
        <dbReference type="ARBA" id="ARBA00023118"/>
    </source>
</evidence>
<dbReference type="CDD" id="cd17930">
    <property type="entry name" value="DEXHc_cas3"/>
    <property type="match status" value="1"/>
</dbReference>
<dbReference type="SUPFAM" id="SSF52540">
    <property type="entry name" value="P-loop containing nucleoside triphosphate hydrolases"/>
    <property type="match status" value="1"/>
</dbReference>
<dbReference type="InterPro" id="IPR006675">
    <property type="entry name" value="HDIG_dom"/>
</dbReference>
<dbReference type="GO" id="GO:0004519">
    <property type="term" value="F:endonuclease activity"/>
    <property type="evidence" value="ECO:0007669"/>
    <property type="project" value="UniProtKB-KW"/>
</dbReference>
<dbReference type="InterPro" id="IPR011545">
    <property type="entry name" value="DEAD/DEAH_box_helicase_dom"/>
</dbReference>
<keyword evidence="12" id="KW-1185">Reference proteome</keyword>
<dbReference type="PROSITE" id="PS51192">
    <property type="entry name" value="HELICASE_ATP_BIND_1"/>
    <property type="match status" value="1"/>
</dbReference>
<keyword evidence="4" id="KW-0547">Nucleotide-binding</keyword>
<evidence type="ECO:0000313" key="12">
    <source>
        <dbReference type="Proteomes" id="UP001064632"/>
    </source>
</evidence>
<comment type="similarity">
    <text evidence="1">In the N-terminal section; belongs to the CRISPR-associated nuclease Cas3-HD family.</text>
</comment>
<keyword evidence="8" id="KW-0051">Antiviral defense</keyword>
<feature type="domain" description="HD Cas3-type" evidence="10">
    <location>
        <begin position="12"/>
        <end position="181"/>
    </location>
</feature>
<evidence type="ECO:0000256" key="5">
    <source>
        <dbReference type="ARBA" id="ARBA00022801"/>
    </source>
</evidence>
<comment type="similarity">
    <text evidence="2">In the central section; belongs to the CRISPR-associated helicase Cas3 family.</text>
</comment>
<dbReference type="InterPro" id="IPR006483">
    <property type="entry name" value="CRISPR-assoc_Cas3_HD"/>
</dbReference>
<dbReference type="PROSITE" id="PS51643">
    <property type="entry name" value="HD_CAS3"/>
    <property type="match status" value="1"/>
</dbReference>
<dbReference type="CDD" id="cd09641">
    <property type="entry name" value="Cas3''_I"/>
    <property type="match status" value="1"/>
</dbReference>
<evidence type="ECO:0000256" key="6">
    <source>
        <dbReference type="ARBA" id="ARBA00022806"/>
    </source>
</evidence>
<protein>
    <submittedName>
        <fullName evidence="11">CRISPR-associated endonuclease Cas3</fullName>
    </submittedName>
</protein>
<dbReference type="RefSeq" id="WP_261694282.1">
    <property type="nucleotide sequence ID" value="NZ_CP104694.1"/>
</dbReference>